<evidence type="ECO:0000256" key="5">
    <source>
        <dbReference type="ARBA" id="ARBA00022989"/>
    </source>
</evidence>
<keyword evidence="4 7" id="KW-0812">Transmembrane</keyword>
<dbReference type="STRING" id="1122214.Mame_01663"/>
<dbReference type="InterPro" id="IPR035906">
    <property type="entry name" value="MetI-like_sf"/>
</dbReference>
<gene>
    <name evidence="9" type="primary">gsiD_4</name>
    <name evidence="9" type="ORF">Mame_01663</name>
</gene>
<dbReference type="InterPro" id="IPR025966">
    <property type="entry name" value="OppC_N"/>
</dbReference>
<proteinExistence type="inferred from homology"/>
<comment type="similarity">
    <text evidence="7">Belongs to the binding-protein-dependent transport system permease family.</text>
</comment>
<feature type="transmembrane region" description="Helical" evidence="7">
    <location>
        <begin position="259"/>
        <end position="281"/>
    </location>
</feature>
<dbReference type="InterPro" id="IPR000515">
    <property type="entry name" value="MetI-like"/>
</dbReference>
<dbReference type="OrthoDB" id="9805884at2"/>
<evidence type="ECO:0000313" key="9">
    <source>
        <dbReference type="EMBL" id="AQZ51012.1"/>
    </source>
</evidence>
<dbReference type="EMBL" id="CP020330">
    <property type="protein sequence ID" value="AQZ51012.1"/>
    <property type="molecule type" value="Genomic_DNA"/>
</dbReference>
<evidence type="ECO:0000256" key="4">
    <source>
        <dbReference type="ARBA" id="ARBA00022692"/>
    </source>
</evidence>
<dbReference type="eggNOG" id="COG1173">
    <property type="taxonomic scope" value="Bacteria"/>
</dbReference>
<feature type="transmembrane region" description="Helical" evidence="7">
    <location>
        <begin position="98"/>
        <end position="122"/>
    </location>
</feature>
<dbReference type="CDD" id="cd06261">
    <property type="entry name" value="TM_PBP2"/>
    <property type="match status" value="1"/>
</dbReference>
<sequence length="297" mass="31842">MADTTLSSGTPETAEPEGTGEPGFFRVLLARRSVQVSLVVFLAIAILCLFASLVAPANPDAMSVRMRLQGPSAAHWFGTDAFGRDVLSRLLYAGRSSLSIGLSVAILSSLLGVAIGLTAGFFSRLDWPFSRMIDAMMAFPDILLALSLVAIFGGTLTNVVIALSIVYAPRVARIVRASTMVIREMPYVEAARALGTRTWRIMITHALRNIVSPILVQATFIFAYAMLAEAGLSFLGIGVDPETPTWGIMVNEGRQYLDTAIYLILFPGVAISLSVLTLQIVGDALRDALDPHLAKEA</sequence>
<keyword evidence="10" id="KW-1185">Reference proteome</keyword>
<dbReference type="SUPFAM" id="SSF161098">
    <property type="entry name" value="MetI-like"/>
    <property type="match status" value="1"/>
</dbReference>
<dbReference type="Pfam" id="PF12911">
    <property type="entry name" value="OppC_N"/>
    <property type="match status" value="1"/>
</dbReference>
<dbReference type="PANTHER" id="PTHR43386:SF6">
    <property type="entry name" value="ABC TRANSPORTER PERMEASE PROTEIN"/>
    <property type="match status" value="1"/>
</dbReference>
<evidence type="ECO:0000256" key="3">
    <source>
        <dbReference type="ARBA" id="ARBA00022475"/>
    </source>
</evidence>
<reference evidence="9 10" key="1">
    <citation type="submission" date="2017-03" db="EMBL/GenBank/DDBJ databases">
        <title>Foreign affairs: Plasmid Transfer between Roseobacters and Rhizobia.</title>
        <authorList>
            <person name="Bartling P."/>
            <person name="Bunk B."/>
            <person name="Overmann J."/>
            <person name="Brinkmann H."/>
            <person name="Petersen J."/>
        </authorList>
    </citation>
    <scope>NUCLEOTIDE SEQUENCE [LARGE SCALE GENOMIC DNA]</scope>
    <source>
        <strain evidence="9 10">MACL11</strain>
    </source>
</reference>
<comment type="subcellular location">
    <subcellularLocation>
        <location evidence="1 7">Cell membrane</location>
        <topology evidence="1 7">Multi-pass membrane protein</topology>
    </subcellularLocation>
</comment>
<evidence type="ECO:0000256" key="7">
    <source>
        <dbReference type="RuleBase" id="RU363032"/>
    </source>
</evidence>
<evidence type="ECO:0000256" key="1">
    <source>
        <dbReference type="ARBA" id="ARBA00004651"/>
    </source>
</evidence>
<dbReference type="RefSeq" id="WP_018066187.1">
    <property type="nucleotide sequence ID" value="NZ_AQWH01000020.1"/>
</dbReference>
<dbReference type="InterPro" id="IPR050366">
    <property type="entry name" value="BP-dependent_transpt_permease"/>
</dbReference>
<name>A0A1U9Z084_9HYPH</name>
<dbReference type="GO" id="GO:0055085">
    <property type="term" value="P:transmembrane transport"/>
    <property type="evidence" value="ECO:0007669"/>
    <property type="project" value="InterPro"/>
</dbReference>
<evidence type="ECO:0000256" key="6">
    <source>
        <dbReference type="ARBA" id="ARBA00023136"/>
    </source>
</evidence>
<keyword evidence="5 7" id="KW-1133">Transmembrane helix</keyword>
<dbReference type="Pfam" id="PF00528">
    <property type="entry name" value="BPD_transp_1"/>
    <property type="match status" value="1"/>
</dbReference>
<dbReference type="PANTHER" id="PTHR43386">
    <property type="entry name" value="OLIGOPEPTIDE TRANSPORT SYSTEM PERMEASE PROTEIN APPC"/>
    <property type="match status" value="1"/>
</dbReference>
<feature type="transmembrane region" description="Helical" evidence="7">
    <location>
        <begin position="142"/>
        <end position="168"/>
    </location>
</feature>
<dbReference type="Gene3D" id="1.10.3720.10">
    <property type="entry name" value="MetI-like"/>
    <property type="match status" value="1"/>
</dbReference>
<organism evidence="9 10">
    <name type="scientific">Martelella mediterranea DSM 17316</name>
    <dbReference type="NCBI Taxonomy" id="1122214"/>
    <lineage>
        <taxon>Bacteria</taxon>
        <taxon>Pseudomonadati</taxon>
        <taxon>Pseudomonadota</taxon>
        <taxon>Alphaproteobacteria</taxon>
        <taxon>Hyphomicrobiales</taxon>
        <taxon>Aurantimonadaceae</taxon>
        <taxon>Martelella</taxon>
    </lineage>
</organism>
<dbReference type="AlphaFoldDB" id="A0A1U9Z084"/>
<feature type="transmembrane region" description="Helical" evidence="7">
    <location>
        <begin position="210"/>
        <end position="239"/>
    </location>
</feature>
<keyword evidence="3" id="KW-1003">Cell membrane</keyword>
<protein>
    <submittedName>
        <fullName evidence="9">Glutathione transport system permease protein GsiD</fullName>
    </submittedName>
</protein>
<evidence type="ECO:0000259" key="8">
    <source>
        <dbReference type="PROSITE" id="PS50928"/>
    </source>
</evidence>
<evidence type="ECO:0000256" key="2">
    <source>
        <dbReference type="ARBA" id="ARBA00022448"/>
    </source>
</evidence>
<feature type="domain" description="ABC transmembrane type-1" evidence="8">
    <location>
        <begin position="98"/>
        <end position="282"/>
    </location>
</feature>
<feature type="transmembrane region" description="Helical" evidence="7">
    <location>
        <begin position="34"/>
        <end position="57"/>
    </location>
</feature>
<keyword evidence="2 7" id="KW-0813">Transport</keyword>
<dbReference type="PROSITE" id="PS50928">
    <property type="entry name" value="ABC_TM1"/>
    <property type="match status" value="1"/>
</dbReference>
<evidence type="ECO:0000313" key="10">
    <source>
        <dbReference type="Proteomes" id="UP000191135"/>
    </source>
</evidence>
<dbReference type="Proteomes" id="UP000191135">
    <property type="component" value="Chromosome"/>
</dbReference>
<accession>A0A1U9Z084</accession>
<dbReference type="KEGG" id="mmed:Mame_01663"/>
<dbReference type="GO" id="GO:0005886">
    <property type="term" value="C:plasma membrane"/>
    <property type="evidence" value="ECO:0007669"/>
    <property type="project" value="UniProtKB-SubCell"/>
</dbReference>
<keyword evidence="6 7" id="KW-0472">Membrane</keyword>